<name>T1JE92_STRMM</name>
<dbReference type="EMBL" id="JH432116">
    <property type="status" value="NOT_ANNOTATED_CDS"/>
    <property type="molecule type" value="Genomic_DNA"/>
</dbReference>
<protein>
    <submittedName>
        <fullName evidence="2">Uncharacterized protein</fullName>
    </submittedName>
</protein>
<feature type="signal peptide" evidence="1">
    <location>
        <begin position="1"/>
        <end position="24"/>
    </location>
</feature>
<evidence type="ECO:0000313" key="2">
    <source>
        <dbReference type="EnsemblMetazoa" id="SMAR012133-PA"/>
    </source>
</evidence>
<keyword evidence="3" id="KW-1185">Reference proteome</keyword>
<evidence type="ECO:0000256" key="1">
    <source>
        <dbReference type="SAM" id="SignalP"/>
    </source>
</evidence>
<proteinExistence type="predicted"/>
<dbReference type="AlphaFoldDB" id="T1JE92"/>
<accession>T1JE92</accession>
<keyword evidence="1" id="KW-0732">Signal</keyword>
<dbReference type="HOGENOM" id="CLU_1878002_0_0_1"/>
<sequence>MKIIGLFLIGACALILFEIHHVQCAEKETADSLRAKYPGIDSELIELVLAYPPGIDAFPLTSQMYILHQRGLKIDVYKVHEILKTGVTASTRQQIKDRVQYSIRILTEAIPFVQKDKTKLAAVRRLLTAVQNIVDDVRNSKASC</sequence>
<evidence type="ECO:0000313" key="3">
    <source>
        <dbReference type="Proteomes" id="UP000014500"/>
    </source>
</evidence>
<dbReference type="EnsemblMetazoa" id="SMAR012133-RA">
    <property type="protein sequence ID" value="SMAR012133-PA"/>
    <property type="gene ID" value="SMAR012133"/>
</dbReference>
<feature type="chain" id="PRO_5004579567" evidence="1">
    <location>
        <begin position="25"/>
        <end position="144"/>
    </location>
</feature>
<reference evidence="2" key="2">
    <citation type="submission" date="2015-02" db="UniProtKB">
        <authorList>
            <consortium name="EnsemblMetazoa"/>
        </authorList>
    </citation>
    <scope>IDENTIFICATION</scope>
</reference>
<reference evidence="3" key="1">
    <citation type="submission" date="2011-05" db="EMBL/GenBank/DDBJ databases">
        <authorList>
            <person name="Richards S.R."/>
            <person name="Qu J."/>
            <person name="Jiang H."/>
            <person name="Jhangiani S.N."/>
            <person name="Agravi P."/>
            <person name="Goodspeed R."/>
            <person name="Gross S."/>
            <person name="Mandapat C."/>
            <person name="Jackson L."/>
            <person name="Mathew T."/>
            <person name="Pu L."/>
            <person name="Thornton R."/>
            <person name="Saada N."/>
            <person name="Wilczek-Boney K.B."/>
            <person name="Lee S."/>
            <person name="Kovar C."/>
            <person name="Wu Y."/>
            <person name="Scherer S.E."/>
            <person name="Worley K.C."/>
            <person name="Muzny D.M."/>
            <person name="Gibbs R."/>
        </authorList>
    </citation>
    <scope>NUCLEOTIDE SEQUENCE</scope>
    <source>
        <strain evidence="3">Brora</strain>
    </source>
</reference>
<organism evidence="2 3">
    <name type="scientific">Strigamia maritima</name>
    <name type="common">European centipede</name>
    <name type="synonym">Geophilus maritimus</name>
    <dbReference type="NCBI Taxonomy" id="126957"/>
    <lineage>
        <taxon>Eukaryota</taxon>
        <taxon>Metazoa</taxon>
        <taxon>Ecdysozoa</taxon>
        <taxon>Arthropoda</taxon>
        <taxon>Myriapoda</taxon>
        <taxon>Chilopoda</taxon>
        <taxon>Pleurostigmophora</taxon>
        <taxon>Geophilomorpha</taxon>
        <taxon>Linotaeniidae</taxon>
        <taxon>Strigamia</taxon>
    </lineage>
</organism>
<dbReference type="Proteomes" id="UP000014500">
    <property type="component" value="Unassembled WGS sequence"/>
</dbReference>